<proteinExistence type="predicted"/>
<name>A0A0U0ZV09_9MYCO</name>
<reference evidence="1 2" key="1">
    <citation type="submission" date="2015-03" db="EMBL/GenBank/DDBJ databases">
        <authorList>
            <person name="Murphy D."/>
        </authorList>
    </citation>
    <scope>NUCLEOTIDE SEQUENCE [LARGE SCALE GENOMIC DNA]</scope>
    <source>
        <strain evidence="1 2">PAP088</strain>
    </source>
</reference>
<evidence type="ECO:0000313" key="2">
    <source>
        <dbReference type="Proteomes" id="UP000045782"/>
    </source>
</evidence>
<organism evidence="1 2">
    <name type="scientific">Mycobacteroides abscessus</name>
    <dbReference type="NCBI Taxonomy" id="36809"/>
    <lineage>
        <taxon>Bacteria</taxon>
        <taxon>Bacillati</taxon>
        <taxon>Actinomycetota</taxon>
        <taxon>Actinomycetes</taxon>
        <taxon>Mycobacteriales</taxon>
        <taxon>Mycobacteriaceae</taxon>
        <taxon>Mycobacteroides</taxon>
    </lineage>
</organism>
<protein>
    <submittedName>
        <fullName evidence="1">Uncharacterized protein</fullName>
    </submittedName>
</protein>
<dbReference type="AlphaFoldDB" id="A0A0U0ZV09"/>
<accession>A0A0U0ZV09</accession>
<dbReference type="Proteomes" id="UP000045782">
    <property type="component" value="Unassembled WGS sequence"/>
</dbReference>
<gene>
    <name evidence="1" type="ORF">ERS075579_04802</name>
</gene>
<dbReference type="EMBL" id="CSWP01000012">
    <property type="protein sequence ID" value="CPV70494.1"/>
    <property type="molecule type" value="Genomic_DNA"/>
</dbReference>
<sequence length="38" mass="4191">MSGSYALVISWGDEDTPGLRRYIEHVPSNQQGGNDARI</sequence>
<evidence type="ECO:0000313" key="1">
    <source>
        <dbReference type="EMBL" id="CPV70494.1"/>
    </source>
</evidence>